<keyword evidence="3" id="KW-1185">Reference proteome</keyword>
<reference evidence="1 3" key="2">
    <citation type="submission" date="2018-03" db="EMBL/GenBank/DDBJ databases">
        <title>Genomic Encyclopedia of Archaeal and Bacterial Type Strains, Phase II (KMG-II): from individual species to whole genera.</title>
        <authorList>
            <person name="Goeker M."/>
        </authorList>
    </citation>
    <scope>NUCLEOTIDE SEQUENCE [LARGE SCALE GENOMIC DNA]</scope>
    <source>
        <strain evidence="1 3">DSM 25227</strain>
    </source>
</reference>
<dbReference type="InterPro" id="IPR021955">
    <property type="entry name" value="DUF3572"/>
</dbReference>
<evidence type="ECO:0000313" key="3">
    <source>
        <dbReference type="Proteomes" id="UP000245839"/>
    </source>
</evidence>
<proteinExistence type="predicted"/>
<organism evidence="2 4">
    <name type="scientific">Jannaschia seohaensis</name>
    <dbReference type="NCBI Taxonomy" id="475081"/>
    <lineage>
        <taxon>Bacteria</taxon>
        <taxon>Pseudomonadati</taxon>
        <taxon>Pseudomonadota</taxon>
        <taxon>Alphaproteobacteria</taxon>
        <taxon>Rhodobacterales</taxon>
        <taxon>Roseobacteraceae</taxon>
        <taxon>Jannaschia</taxon>
    </lineage>
</organism>
<dbReference type="EMBL" id="UETC01000002">
    <property type="protein sequence ID" value="SSA41650.1"/>
    <property type="molecule type" value="Genomic_DNA"/>
</dbReference>
<accession>A0A2Y9ABJ0</accession>
<dbReference type="Proteomes" id="UP000245839">
    <property type="component" value="Unassembled WGS sequence"/>
</dbReference>
<dbReference type="Pfam" id="PF12096">
    <property type="entry name" value="DUF3572"/>
    <property type="match status" value="1"/>
</dbReference>
<dbReference type="Proteomes" id="UP000251571">
    <property type="component" value="Unassembled WGS sequence"/>
</dbReference>
<dbReference type="AlphaFoldDB" id="A0A2Y9ABJ0"/>
<dbReference type="EMBL" id="QGDJ01000002">
    <property type="protein sequence ID" value="PWJ21240.1"/>
    <property type="molecule type" value="Genomic_DNA"/>
</dbReference>
<protein>
    <submittedName>
        <fullName evidence="1">Uncharacterized protein DUF3572</fullName>
    </submittedName>
</protein>
<evidence type="ECO:0000313" key="2">
    <source>
        <dbReference type="EMBL" id="SSA41650.1"/>
    </source>
</evidence>
<reference evidence="2 4" key="1">
    <citation type="submission" date="2016-10" db="EMBL/GenBank/DDBJ databases">
        <authorList>
            <person name="Cai Z."/>
        </authorList>
    </citation>
    <scope>NUCLEOTIDE SEQUENCE [LARGE SCALE GENOMIC DNA]</scope>
    <source>
        <strain evidence="2 4">DSM 25227</strain>
    </source>
</reference>
<sequence>MAMTPDRAEIVALHALGWLASADLLDAFQGATGADRAQIAQAAGDPVFLAAVMDFVLTSDGWVQGACAAQDLPFEQFLAARAALPGGDLPHWT</sequence>
<name>A0A2Y9ABJ0_9RHOB</name>
<dbReference type="RefSeq" id="WP_109563568.1">
    <property type="nucleotide sequence ID" value="NZ_QGDJ01000002.1"/>
</dbReference>
<gene>
    <name evidence="1" type="ORF">BCF38_102490</name>
    <name evidence="2" type="ORF">SAMN05421539_102490</name>
</gene>
<dbReference type="OrthoDB" id="7356934at2"/>
<evidence type="ECO:0000313" key="4">
    <source>
        <dbReference type="Proteomes" id="UP000251571"/>
    </source>
</evidence>
<evidence type="ECO:0000313" key="1">
    <source>
        <dbReference type="EMBL" id="PWJ21240.1"/>
    </source>
</evidence>